<dbReference type="InterPro" id="IPR019956">
    <property type="entry name" value="Ubiquitin_dom"/>
</dbReference>
<name>A0A0N4UTE4_ENTVE</name>
<proteinExistence type="predicted"/>
<dbReference type="PRINTS" id="PR00348">
    <property type="entry name" value="UBIQUITIN"/>
</dbReference>
<dbReference type="PANTHER" id="PTHR10666">
    <property type="entry name" value="UBIQUITIN"/>
    <property type="match status" value="1"/>
</dbReference>
<evidence type="ECO:0000259" key="1">
    <source>
        <dbReference type="PROSITE" id="PS50053"/>
    </source>
</evidence>
<reference evidence="4" key="1">
    <citation type="submission" date="2017-02" db="UniProtKB">
        <authorList>
            <consortium name="WormBaseParasite"/>
        </authorList>
    </citation>
    <scope>IDENTIFICATION</scope>
</reference>
<keyword evidence="3" id="KW-1185">Reference proteome</keyword>
<dbReference type="WBParaSite" id="EVEC_0000054001-mRNA-1">
    <property type="protein sequence ID" value="EVEC_0000054001-mRNA-1"/>
    <property type="gene ID" value="EVEC_0000054001"/>
</dbReference>
<feature type="domain" description="Ubiquitin-like" evidence="1">
    <location>
        <begin position="1"/>
        <end position="60"/>
    </location>
</feature>
<dbReference type="InterPro" id="IPR000626">
    <property type="entry name" value="Ubiquitin-like_dom"/>
</dbReference>
<evidence type="ECO:0000313" key="2">
    <source>
        <dbReference type="EMBL" id="VDD85216.1"/>
    </source>
</evidence>
<evidence type="ECO:0000313" key="3">
    <source>
        <dbReference type="Proteomes" id="UP000274131"/>
    </source>
</evidence>
<dbReference type="AlphaFoldDB" id="A0A0N4UTE4"/>
<dbReference type="PROSITE" id="PS50053">
    <property type="entry name" value="UBIQUITIN_2"/>
    <property type="match status" value="1"/>
</dbReference>
<protein>
    <submittedName>
        <fullName evidence="4">Ubiquitin-like domain-containing protein</fullName>
    </submittedName>
</protein>
<dbReference type="STRING" id="51028.A0A0N4UTE4"/>
<sequence length="103" mass="11850">MTDSSFPVTGSDTIQVVKEKIEEIKGIESQLQTLSFQGEELEELRLLFTYDIEEGSVLEICQRPEEKIQIFVKDLTDQSLKFDINLSDHVEVLMNMIKARTNL</sequence>
<reference evidence="2 3" key="2">
    <citation type="submission" date="2018-10" db="EMBL/GenBank/DDBJ databases">
        <authorList>
            <consortium name="Pathogen Informatics"/>
        </authorList>
    </citation>
    <scope>NUCLEOTIDE SEQUENCE [LARGE SCALE GENOMIC DNA]</scope>
</reference>
<evidence type="ECO:0000313" key="4">
    <source>
        <dbReference type="WBParaSite" id="EVEC_0000054001-mRNA-1"/>
    </source>
</evidence>
<dbReference type="Gene3D" id="3.10.20.90">
    <property type="entry name" value="Phosphatidylinositol 3-kinase Catalytic Subunit, Chain A, domain 1"/>
    <property type="match status" value="1"/>
</dbReference>
<dbReference type="SUPFAM" id="SSF54236">
    <property type="entry name" value="Ubiquitin-like"/>
    <property type="match status" value="2"/>
</dbReference>
<dbReference type="EMBL" id="UXUI01000390">
    <property type="protein sequence ID" value="VDD85216.1"/>
    <property type="molecule type" value="Genomic_DNA"/>
</dbReference>
<gene>
    <name evidence="2" type="ORF">EVEC_LOCUS359</name>
</gene>
<dbReference type="InterPro" id="IPR050158">
    <property type="entry name" value="Ubiquitin_ubiquitin-like"/>
</dbReference>
<dbReference type="Proteomes" id="UP000274131">
    <property type="component" value="Unassembled WGS sequence"/>
</dbReference>
<dbReference type="Pfam" id="PF00240">
    <property type="entry name" value="ubiquitin"/>
    <property type="match status" value="1"/>
</dbReference>
<organism evidence="4">
    <name type="scientific">Enterobius vermicularis</name>
    <name type="common">Human pinworm</name>
    <dbReference type="NCBI Taxonomy" id="51028"/>
    <lineage>
        <taxon>Eukaryota</taxon>
        <taxon>Metazoa</taxon>
        <taxon>Ecdysozoa</taxon>
        <taxon>Nematoda</taxon>
        <taxon>Chromadorea</taxon>
        <taxon>Rhabditida</taxon>
        <taxon>Spirurina</taxon>
        <taxon>Oxyuridomorpha</taxon>
        <taxon>Oxyuroidea</taxon>
        <taxon>Oxyuridae</taxon>
        <taxon>Enterobius</taxon>
    </lineage>
</organism>
<accession>A0A0N4UTE4</accession>
<dbReference type="InterPro" id="IPR029071">
    <property type="entry name" value="Ubiquitin-like_domsf"/>
</dbReference>